<evidence type="ECO:0000256" key="2">
    <source>
        <dbReference type="PROSITE-ProRule" id="PRU00335"/>
    </source>
</evidence>
<evidence type="ECO:0000313" key="5">
    <source>
        <dbReference type="Proteomes" id="UP000219327"/>
    </source>
</evidence>
<protein>
    <submittedName>
        <fullName evidence="4">TetR family transcriptional regulator</fullName>
    </submittedName>
</protein>
<dbReference type="InterPro" id="IPR009057">
    <property type="entry name" value="Homeodomain-like_sf"/>
</dbReference>
<evidence type="ECO:0000313" key="4">
    <source>
        <dbReference type="EMBL" id="PDH37718.1"/>
    </source>
</evidence>
<proteinExistence type="predicted"/>
<dbReference type="SUPFAM" id="SSF46689">
    <property type="entry name" value="Homeodomain-like"/>
    <property type="match status" value="1"/>
</dbReference>
<gene>
    <name evidence="4" type="ORF">CNE99_07840</name>
</gene>
<dbReference type="AlphaFoldDB" id="A0A2A5WN71"/>
<evidence type="ECO:0000256" key="1">
    <source>
        <dbReference type="ARBA" id="ARBA00023125"/>
    </source>
</evidence>
<accession>A0A2A5WN71</accession>
<evidence type="ECO:0000259" key="3">
    <source>
        <dbReference type="PROSITE" id="PS50977"/>
    </source>
</evidence>
<comment type="caution">
    <text evidence="4">The sequence shown here is derived from an EMBL/GenBank/DDBJ whole genome shotgun (WGS) entry which is preliminary data.</text>
</comment>
<reference evidence="4 5" key="1">
    <citation type="submission" date="2017-08" db="EMBL/GenBank/DDBJ databases">
        <title>Fine stratification of microbial communities through a metagenomic profile of the photic zone.</title>
        <authorList>
            <person name="Haro-Moreno J.M."/>
            <person name="Lopez-Perez M."/>
            <person name="De La Torre J."/>
            <person name="Picazo A."/>
            <person name="Camacho A."/>
            <person name="Rodriguez-Valera F."/>
        </authorList>
    </citation>
    <scope>NUCLEOTIDE SEQUENCE [LARGE SCALE GENOMIC DNA]</scope>
    <source>
        <strain evidence="4">MED-G24</strain>
    </source>
</reference>
<feature type="domain" description="HTH tetR-type" evidence="3">
    <location>
        <begin position="19"/>
        <end position="78"/>
    </location>
</feature>
<name>A0A2A5WN71_9GAMM</name>
<dbReference type="EMBL" id="NTKD01000045">
    <property type="protein sequence ID" value="PDH37718.1"/>
    <property type="molecule type" value="Genomic_DNA"/>
</dbReference>
<organism evidence="4 5">
    <name type="scientific">OM182 bacterium MED-G24</name>
    <dbReference type="NCBI Taxonomy" id="1986255"/>
    <lineage>
        <taxon>Bacteria</taxon>
        <taxon>Pseudomonadati</taxon>
        <taxon>Pseudomonadota</taxon>
        <taxon>Gammaproteobacteria</taxon>
        <taxon>OMG group</taxon>
        <taxon>OM182 clade</taxon>
    </lineage>
</organism>
<dbReference type="GO" id="GO:0003677">
    <property type="term" value="F:DNA binding"/>
    <property type="evidence" value="ECO:0007669"/>
    <property type="project" value="UniProtKB-UniRule"/>
</dbReference>
<dbReference type="Proteomes" id="UP000219327">
    <property type="component" value="Unassembled WGS sequence"/>
</dbReference>
<dbReference type="Gene3D" id="1.10.357.10">
    <property type="entry name" value="Tetracycline Repressor, domain 2"/>
    <property type="match status" value="1"/>
</dbReference>
<feature type="DNA-binding region" description="H-T-H motif" evidence="2">
    <location>
        <begin position="41"/>
        <end position="60"/>
    </location>
</feature>
<dbReference type="InterPro" id="IPR001647">
    <property type="entry name" value="HTH_TetR"/>
</dbReference>
<keyword evidence="1 2" id="KW-0238">DNA-binding</keyword>
<dbReference type="PROSITE" id="PS50977">
    <property type="entry name" value="HTH_TETR_2"/>
    <property type="match status" value="1"/>
</dbReference>
<sequence>MVEFTNNFTETDGRRLRSEDTKQRIVTAMLELVREGKIAPTAEDVAQRANVGLRTVFRRFKDMESLYTEMSVAISAQIAPIVDEQLHHSEWWQNLEQLLARRLRVYEIIMPYRIAAGALRFHSTALLNRHLDIVSHERSALESVLPTDIREDEVLLDALEATLSFDMWNQLRNDQSLPVEQARSAVYRIVSGILPQARLGA</sequence>